<evidence type="ECO:0000313" key="2">
    <source>
        <dbReference type="Proteomes" id="UP000304148"/>
    </source>
</evidence>
<dbReference type="AlphaFoldDB" id="A0A383R8J9"/>
<sequence length="50" mass="5590">MAPYFRQNHAKMSTKECMLWYNYENGNVGGEKDECVSGIVLVEGSFVSAV</sequence>
<gene>
    <name evidence="1" type="ORF">PBLR_11091</name>
</gene>
<evidence type="ECO:0000313" key="1">
    <source>
        <dbReference type="EMBL" id="SYX82669.1"/>
    </source>
</evidence>
<protein>
    <submittedName>
        <fullName evidence="1">Uncharacterized protein</fullName>
    </submittedName>
</protein>
<proteinExistence type="predicted"/>
<dbReference type="Proteomes" id="UP000304148">
    <property type="component" value="Chromosome"/>
</dbReference>
<name>A0A383R8J9_PAEAL</name>
<dbReference type="EMBL" id="LS992241">
    <property type="protein sequence ID" value="SYX82669.1"/>
    <property type="molecule type" value="Genomic_DNA"/>
</dbReference>
<reference evidence="2" key="1">
    <citation type="submission" date="2018-08" db="EMBL/GenBank/DDBJ databases">
        <authorList>
            <person name="Chevrot R."/>
        </authorList>
    </citation>
    <scope>NUCLEOTIDE SEQUENCE [LARGE SCALE GENOMIC DNA]</scope>
</reference>
<accession>A0A383R8J9</accession>
<organism evidence="1 2">
    <name type="scientific">Paenibacillus alvei</name>
    <name type="common">Bacillus alvei</name>
    <dbReference type="NCBI Taxonomy" id="44250"/>
    <lineage>
        <taxon>Bacteria</taxon>
        <taxon>Bacillati</taxon>
        <taxon>Bacillota</taxon>
        <taxon>Bacilli</taxon>
        <taxon>Bacillales</taxon>
        <taxon>Paenibacillaceae</taxon>
        <taxon>Paenibacillus</taxon>
    </lineage>
</organism>